<evidence type="ECO:0000256" key="2">
    <source>
        <dbReference type="ARBA" id="ARBA00022676"/>
    </source>
</evidence>
<organism evidence="6 7">
    <name type="scientific">Xanthobacter tagetidis</name>
    <dbReference type="NCBI Taxonomy" id="60216"/>
    <lineage>
        <taxon>Bacteria</taxon>
        <taxon>Pseudomonadati</taxon>
        <taxon>Pseudomonadota</taxon>
        <taxon>Alphaproteobacteria</taxon>
        <taxon>Hyphomicrobiales</taxon>
        <taxon>Xanthobacteraceae</taxon>
        <taxon>Xanthobacter</taxon>
    </lineage>
</organism>
<dbReference type="PANTHER" id="PTHR43179:SF12">
    <property type="entry name" value="GALACTOFURANOSYLTRANSFERASE GLFT2"/>
    <property type="match status" value="1"/>
</dbReference>
<evidence type="ECO:0000313" key="6">
    <source>
        <dbReference type="EMBL" id="RLP78394.1"/>
    </source>
</evidence>
<keyword evidence="3 6" id="KW-0808">Transferase</keyword>
<evidence type="ECO:0000259" key="5">
    <source>
        <dbReference type="Pfam" id="PF00535"/>
    </source>
</evidence>
<keyword evidence="7" id="KW-1185">Reference proteome</keyword>
<proteinExistence type="inferred from homology"/>
<dbReference type="OrthoDB" id="7265025at2"/>
<dbReference type="EMBL" id="RCTF01000008">
    <property type="protein sequence ID" value="RLP78394.1"/>
    <property type="molecule type" value="Genomic_DNA"/>
</dbReference>
<comment type="similarity">
    <text evidence="1">Belongs to the glycosyltransferase 2 family.</text>
</comment>
<dbReference type="Proteomes" id="UP000269692">
    <property type="component" value="Unassembled WGS sequence"/>
</dbReference>
<protein>
    <submittedName>
        <fullName evidence="6">Glycosyltransferase family 2 protein</fullName>
    </submittedName>
</protein>
<evidence type="ECO:0000256" key="4">
    <source>
        <dbReference type="SAM" id="MobiDB-lite"/>
    </source>
</evidence>
<dbReference type="SUPFAM" id="SSF53448">
    <property type="entry name" value="Nucleotide-diphospho-sugar transferases"/>
    <property type="match status" value="1"/>
</dbReference>
<name>A0A3L7AEJ1_9HYPH</name>
<dbReference type="InterPro" id="IPR029044">
    <property type="entry name" value="Nucleotide-diphossugar_trans"/>
</dbReference>
<evidence type="ECO:0000256" key="3">
    <source>
        <dbReference type="ARBA" id="ARBA00022679"/>
    </source>
</evidence>
<sequence length="337" mass="35581">MGGLLAKFAPGGYRGAALHSLRREGRRGRIREAKGMPEVSATTPDPAIPPATDAAADGVTVVFVTYNSGAVIGRAVASVPPDCDVVVVDNASPEGTAWHAGLARPARLVPMARNVGFGAGCNAGAREARTRYVLFLNPDAALEAGAVDALRAAAARYGAPAVLMPAIVGEDGRLMRKEGTIFEPVRRGARLRPEEVAGDYCTRFVHGAAFMMARDAFLAMGGFDEAIFLYHEDDDLSLRAIAAGVPIIVVPGARAVHAGGRSSAPSFRQTFAINRFKQQSEAYLRAKYRRRDSRAMQALKLAGGCVLALALLDAHRLAIRSGKLLGLFDPPVTPKPG</sequence>
<dbReference type="Pfam" id="PF00535">
    <property type="entry name" value="Glycos_transf_2"/>
    <property type="match status" value="1"/>
</dbReference>
<reference evidence="6 7" key="1">
    <citation type="submission" date="2018-10" db="EMBL/GenBank/DDBJ databases">
        <title>Xanthobacter tagetidis genome sequencing and assembly.</title>
        <authorList>
            <person name="Maclea K.S."/>
            <person name="Goen A.E."/>
            <person name="Fatima S.A."/>
        </authorList>
    </citation>
    <scope>NUCLEOTIDE SEQUENCE [LARGE SCALE GENOMIC DNA]</scope>
    <source>
        <strain evidence="6 7">ATCC 700314</strain>
    </source>
</reference>
<dbReference type="AlphaFoldDB" id="A0A3L7AEJ1"/>
<comment type="caution">
    <text evidence="6">The sequence shown here is derived from an EMBL/GenBank/DDBJ whole genome shotgun (WGS) entry which is preliminary data.</text>
</comment>
<feature type="domain" description="Glycosyltransferase 2-like" evidence="5">
    <location>
        <begin position="60"/>
        <end position="211"/>
    </location>
</feature>
<accession>A0A3L7AEJ1</accession>
<dbReference type="Gene3D" id="3.90.550.10">
    <property type="entry name" value="Spore Coat Polysaccharide Biosynthesis Protein SpsA, Chain A"/>
    <property type="match status" value="1"/>
</dbReference>
<gene>
    <name evidence="6" type="ORF">D9R14_11330</name>
</gene>
<dbReference type="GO" id="GO:0016757">
    <property type="term" value="F:glycosyltransferase activity"/>
    <property type="evidence" value="ECO:0007669"/>
    <property type="project" value="UniProtKB-KW"/>
</dbReference>
<feature type="region of interest" description="Disordered" evidence="4">
    <location>
        <begin position="26"/>
        <end position="47"/>
    </location>
</feature>
<dbReference type="InterPro" id="IPR001173">
    <property type="entry name" value="Glyco_trans_2-like"/>
</dbReference>
<keyword evidence="2" id="KW-0328">Glycosyltransferase</keyword>
<dbReference type="PANTHER" id="PTHR43179">
    <property type="entry name" value="RHAMNOSYLTRANSFERASE WBBL"/>
    <property type="match status" value="1"/>
</dbReference>
<evidence type="ECO:0000256" key="1">
    <source>
        <dbReference type="ARBA" id="ARBA00006739"/>
    </source>
</evidence>
<evidence type="ECO:0000313" key="7">
    <source>
        <dbReference type="Proteomes" id="UP000269692"/>
    </source>
</evidence>